<keyword evidence="1" id="KW-0812">Transmembrane</keyword>
<evidence type="ECO:0000256" key="1">
    <source>
        <dbReference type="SAM" id="Phobius"/>
    </source>
</evidence>
<keyword evidence="1" id="KW-1133">Transmembrane helix</keyword>
<dbReference type="RefSeq" id="WP_164706357.1">
    <property type="nucleotide sequence ID" value="NZ_CP003811.1"/>
</dbReference>
<feature type="transmembrane region" description="Helical" evidence="1">
    <location>
        <begin position="26"/>
        <end position="47"/>
    </location>
</feature>
<dbReference type="EMBL" id="CP003811">
    <property type="protein sequence ID" value="AIQ93039.1"/>
    <property type="molecule type" value="Genomic_DNA"/>
</dbReference>
<evidence type="ECO:0000313" key="2">
    <source>
        <dbReference type="EMBL" id="AIQ93039.1"/>
    </source>
</evidence>
<dbReference type="Proteomes" id="UP000029492">
    <property type="component" value="Chromosome"/>
</dbReference>
<keyword evidence="1" id="KW-0472">Membrane</keyword>
<dbReference type="KEGG" id="mor:MOC_5284"/>
<accession>A0A089QEL9</accession>
<protein>
    <submittedName>
        <fullName evidence="2">Protein of unassigned function</fullName>
    </submittedName>
</protein>
<dbReference type="GeneID" id="96602573"/>
<reference evidence="2 3" key="1">
    <citation type="journal article" date="2014" name="PLoS ONE">
        <title>Genome Information of Methylobacterium oryzae, a Plant-Probiotic Methylotroph in the Phyllosphere.</title>
        <authorList>
            <person name="Kwak M.J."/>
            <person name="Jeong H."/>
            <person name="Madhaiyan M."/>
            <person name="Lee Y."/>
            <person name="Sa T.M."/>
            <person name="Oh T.K."/>
            <person name="Kim J.F."/>
        </authorList>
    </citation>
    <scope>NUCLEOTIDE SEQUENCE [LARGE SCALE GENOMIC DNA]</scope>
    <source>
        <strain evidence="2 3">CBMB20</strain>
    </source>
</reference>
<dbReference type="HOGENOM" id="CLU_3119707_0_0_5"/>
<gene>
    <name evidence="2" type="ORF">MOC_5284</name>
</gene>
<evidence type="ECO:0000313" key="3">
    <source>
        <dbReference type="Proteomes" id="UP000029492"/>
    </source>
</evidence>
<proteinExistence type="predicted"/>
<sequence>MLVVLVFAALIGGAIGFTLVLPKGILVALLAAQAAAAVSVGLVALLARRR</sequence>
<keyword evidence="3" id="KW-1185">Reference proteome</keyword>
<dbReference type="eggNOG" id="ENOG50310KB">
    <property type="taxonomic scope" value="Bacteria"/>
</dbReference>
<name>A0A089QEL9_9HYPH</name>
<dbReference type="STRING" id="693986.MOC_5284"/>
<organism evidence="2 3">
    <name type="scientific">Methylobacterium oryzae CBMB20</name>
    <dbReference type="NCBI Taxonomy" id="693986"/>
    <lineage>
        <taxon>Bacteria</taxon>
        <taxon>Pseudomonadati</taxon>
        <taxon>Pseudomonadota</taxon>
        <taxon>Alphaproteobacteria</taxon>
        <taxon>Hyphomicrobiales</taxon>
        <taxon>Methylobacteriaceae</taxon>
        <taxon>Methylobacterium</taxon>
    </lineage>
</organism>
<dbReference type="AlphaFoldDB" id="A0A089QEL9"/>